<dbReference type="EMBL" id="JAAAID010000730">
    <property type="protein sequence ID" value="KAG0014404.1"/>
    <property type="molecule type" value="Genomic_DNA"/>
</dbReference>
<evidence type="ECO:0000313" key="3">
    <source>
        <dbReference type="Proteomes" id="UP000703661"/>
    </source>
</evidence>
<feature type="compositionally biased region" description="Acidic residues" evidence="1">
    <location>
        <begin position="57"/>
        <end position="72"/>
    </location>
</feature>
<keyword evidence="3" id="KW-1185">Reference proteome</keyword>
<organism evidence="2 3">
    <name type="scientific">Entomortierella chlamydospora</name>
    <dbReference type="NCBI Taxonomy" id="101097"/>
    <lineage>
        <taxon>Eukaryota</taxon>
        <taxon>Fungi</taxon>
        <taxon>Fungi incertae sedis</taxon>
        <taxon>Mucoromycota</taxon>
        <taxon>Mortierellomycotina</taxon>
        <taxon>Mortierellomycetes</taxon>
        <taxon>Mortierellales</taxon>
        <taxon>Mortierellaceae</taxon>
        <taxon>Entomortierella</taxon>
    </lineage>
</organism>
<feature type="region of interest" description="Disordered" evidence="1">
    <location>
        <begin position="1"/>
        <end position="90"/>
    </location>
</feature>
<feature type="compositionally biased region" description="Acidic residues" evidence="1">
    <location>
        <begin position="80"/>
        <end position="90"/>
    </location>
</feature>
<evidence type="ECO:0000313" key="2">
    <source>
        <dbReference type="EMBL" id="KAG0014404.1"/>
    </source>
</evidence>
<sequence length="153" mass="16824">MGSKSKTTSSKRATAPNEAPSIGLTDQKAGSSKASRSEGVDVDINMDSRIAHLQNTDIEDDDEKDGDEIDMQDNERESSGDDTDVEDDEDQELRANSIAVHKKEAHTSDRVQKMLTNPEIDAAFHEQYMSQITQGFGDELNTLREVLHEAVSG</sequence>
<gene>
    <name evidence="2" type="ORF">BGZ80_010470</name>
</gene>
<proteinExistence type="predicted"/>
<name>A0A9P6T0C2_9FUNG</name>
<protein>
    <recommendedName>
        <fullName evidence="4">Ribosome assembly protein 3</fullName>
    </recommendedName>
</protein>
<reference evidence="2" key="1">
    <citation type="journal article" date="2020" name="Fungal Divers.">
        <title>Resolving the Mortierellaceae phylogeny through synthesis of multi-gene phylogenetics and phylogenomics.</title>
        <authorList>
            <person name="Vandepol N."/>
            <person name="Liber J."/>
            <person name="Desiro A."/>
            <person name="Na H."/>
            <person name="Kennedy M."/>
            <person name="Barry K."/>
            <person name="Grigoriev I.V."/>
            <person name="Miller A.N."/>
            <person name="O'Donnell K."/>
            <person name="Stajich J.E."/>
            <person name="Bonito G."/>
        </authorList>
    </citation>
    <scope>NUCLEOTIDE SEQUENCE</scope>
    <source>
        <strain evidence="2">NRRL 2769</strain>
    </source>
</reference>
<feature type="compositionally biased region" description="Low complexity" evidence="1">
    <location>
        <begin position="1"/>
        <end position="11"/>
    </location>
</feature>
<evidence type="ECO:0000256" key="1">
    <source>
        <dbReference type="SAM" id="MobiDB-lite"/>
    </source>
</evidence>
<comment type="caution">
    <text evidence="2">The sequence shown here is derived from an EMBL/GenBank/DDBJ whole genome shotgun (WGS) entry which is preliminary data.</text>
</comment>
<accession>A0A9P6T0C2</accession>
<dbReference type="Proteomes" id="UP000703661">
    <property type="component" value="Unassembled WGS sequence"/>
</dbReference>
<evidence type="ECO:0008006" key="4">
    <source>
        <dbReference type="Google" id="ProtNLM"/>
    </source>
</evidence>
<dbReference type="AlphaFoldDB" id="A0A9P6T0C2"/>